<gene>
    <name evidence="3" type="ORF">ABUW04_24250</name>
</gene>
<comment type="caution">
    <text evidence="3">The sequence shown here is derived from an EMBL/GenBank/DDBJ whole genome shotgun (WGS) entry which is preliminary data.</text>
</comment>
<feature type="transmembrane region" description="Helical" evidence="2">
    <location>
        <begin position="104"/>
        <end position="126"/>
    </location>
</feature>
<feature type="transmembrane region" description="Helical" evidence="2">
    <location>
        <begin position="49"/>
        <end position="68"/>
    </location>
</feature>
<dbReference type="Proteomes" id="UP001592581">
    <property type="component" value="Unassembled WGS sequence"/>
</dbReference>
<evidence type="ECO:0000313" key="3">
    <source>
        <dbReference type="EMBL" id="MFC1441376.1"/>
    </source>
</evidence>
<evidence type="ECO:0000256" key="2">
    <source>
        <dbReference type="SAM" id="Phobius"/>
    </source>
</evidence>
<proteinExistence type="predicted"/>
<keyword evidence="2" id="KW-0812">Transmembrane</keyword>
<feature type="compositionally biased region" description="Low complexity" evidence="1">
    <location>
        <begin position="1"/>
        <end position="15"/>
    </location>
</feature>
<dbReference type="RefSeq" id="WP_380566580.1">
    <property type="nucleotide sequence ID" value="NZ_JBEUKS010000009.1"/>
</dbReference>
<sequence>MTTTKASTSATTTETPGPGLDRPVQLLGCALALLVTDPTSWAGRPAVDYVVPLFALAAALFAAAPLTARPVADGYRWYARLARHRNTAFAVLCIVLAATDPPPAWLAAVDAALLLTYLLAVDAVAAGPPGLRLLRRPLTLLAAYGGTAAVLAAALLPTTSLGPSSRLIAALALIGAGAAVAVALGIRGRRG</sequence>
<evidence type="ECO:0000256" key="1">
    <source>
        <dbReference type="SAM" id="MobiDB-lite"/>
    </source>
</evidence>
<protein>
    <submittedName>
        <fullName evidence="3">Uncharacterized protein</fullName>
    </submittedName>
</protein>
<organism evidence="3 4">
    <name type="scientific">Streptacidiphilus jeojiensis</name>
    <dbReference type="NCBI Taxonomy" id="3229225"/>
    <lineage>
        <taxon>Bacteria</taxon>
        <taxon>Bacillati</taxon>
        <taxon>Actinomycetota</taxon>
        <taxon>Actinomycetes</taxon>
        <taxon>Kitasatosporales</taxon>
        <taxon>Streptomycetaceae</taxon>
        <taxon>Streptacidiphilus</taxon>
    </lineage>
</organism>
<feature type="transmembrane region" description="Helical" evidence="2">
    <location>
        <begin position="138"/>
        <end position="156"/>
    </location>
</feature>
<reference evidence="3 4" key="1">
    <citation type="submission" date="2024-06" db="EMBL/GenBank/DDBJ databases">
        <authorList>
            <person name="Lee S.D."/>
        </authorList>
    </citation>
    <scope>NUCLEOTIDE SEQUENCE [LARGE SCALE GENOMIC DNA]</scope>
    <source>
        <strain evidence="3 4">N1-10</strain>
    </source>
</reference>
<keyword evidence="2" id="KW-0472">Membrane</keyword>
<feature type="region of interest" description="Disordered" evidence="1">
    <location>
        <begin position="1"/>
        <end position="21"/>
    </location>
</feature>
<keyword evidence="4" id="KW-1185">Reference proteome</keyword>
<keyword evidence="2" id="KW-1133">Transmembrane helix</keyword>
<name>A0ABV6XT17_9ACTN</name>
<feature type="transmembrane region" description="Helical" evidence="2">
    <location>
        <begin position="168"/>
        <end position="186"/>
    </location>
</feature>
<dbReference type="EMBL" id="JBEUKS010000009">
    <property type="protein sequence ID" value="MFC1441376.1"/>
    <property type="molecule type" value="Genomic_DNA"/>
</dbReference>
<accession>A0ABV6XT17</accession>
<evidence type="ECO:0000313" key="4">
    <source>
        <dbReference type="Proteomes" id="UP001592581"/>
    </source>
</evidence>